<dbReference type="OrthoDB" id="1707123at2"/>
<evidence type="ECO:0000313" key="3">
    <source>
        <dbReference type="Proteomes" id="UP000321555"/>
    </source>
</evidence>
<keyword evidence="3" id="KW-1185">Reference proteome</keyword>
<reference evidence="3" key="1">
    <citation type="submission" date="2019-08" db="EMBL/GenBank/DDBJ databases">
        <authorList>
            <person name="Zheng X."/>
        </authorList>
    </citation>
    <scope>NUCLEOTIDE SEQUENCE [LARGE SCALE GENOMIC DNA]</scope>
    <source>
        <strain evidence="3">FJAT-25496</strain>
    </source>
</reference>
<accession>A0A5B8Z4D8</accession>
<keyword evidence="1" id="KW-0812">Transmembrane</keyword>
<organism evidence="2 3">
    <name type="scientific">Cytobacillus dafuensis</name>
    <name type="common">Bacillus dafuensis</name>
    <dbReference type="NCBI Taxonomy" id="1742359"/>
    <lineage>
        <taxon>Bacteria</taxon>
        <taxon>Bacillati</taxon>
        <taxon>Bacillota</taxon>
        <taxon>Bacilli</taxon>
        <taxon>Bacillales</taxon>
        <taxon>Bacillaceae</taxon>
        <taxon>Cytobacillus</taxon>
    </lineage>
</organism>
<dbReference type="AlphaFoldDB" id="A0A5B8Z4D8"/>
<protein>
    <recommendedName>
        <fullName evidence="4">DUF5668 domain-containing protein</fullName>
    </recommendedName>
</protein>
<keyword evidence="1" id="KW-1133">Transmembrane helix</keyword>
<name>A0A5B8Z4D8_CYTDA</name>
<dbReference type="RefSeq" id="WP_057775773.1">
    <property type="nucleotide sequence ID" value="NZ_CP042593.1"/>
</dbReference>
<evidence type="ECO:0008006" key="4">
    <source>
        <dbReference type="Google" id="ProtNLM"/>
    </source>
</evidence>
<gene>
    <name evidence="2" type="ORF">FSZ17_03950</name>
</gene>
<keyword evidence="1" id="KW-0472">Membrane</keyword>
<feature type="transmembrane region" description="Helical" evidence="1">
    <location>
        <begin position="69"/>
        <end position="88"/>
    </location>
</feature>
<dbReference type="Proteomes" id="UP000321555">
    <property type="component" value="Chromosome"/>
</dbReference>
<feature type="transmembrane region" description="Helical" evidence="1">
    <location>
        <begin position="39"/>
        <end position="57"/>
    </location>
</feature>
<proteinExistence type="predicted"/>
<evidence type="ECO:0000313" key="2">
    <source>
        <dbReference type="EMBL" id="QED46489.1"/>
    </source>
</evidence>
<dbReference type="EMBL" id="CP042593">
    <property type="protein sequence ID" value="QED46489.1"/>
    <property type="molecule type" value="Genomic_DNA"/>
</dbReference>
<evidence type="ECO:0000256" key="1">
    <source>
        <dbReference type="SAM" id="Phobius"/>
    </source>
</evidence>
<sequence length="311" mass="34789">MRTWRVGTFSMGASLLFLGIILLLTQFFSLDLIHVMMSWWPIILVVLGLEILLFLFLSRQEKPFLKYDFLSIFFVGILGTVGIGFAILSSTGILGKMDDVLQREERAMDLPAYEQPISNKVKRVVVNADQYPLTIEGTTENNISMFGTYRALVGKNEKLISKAEDYVSFQEKGDTLYITVKGLPSETAGPFDRFASLNATILIPNHVKLEVNGNNNSITLKPRTLVSNWAVDQASNLSLQIQNTSDVKVTASGVQELDGDRKKWTVTEDPEQQTEEGYTDSTFKHATFQTGKGSHHLQILNTNQISLNMVD</sequence>
<dbReference type="KEGG" id="bda:FSZ17_03950"/>
<dbReference type="STRING" id="1742359.GCA_001439625_04523"/>